<dbReference type="AlphaFoldDB" id="A0A420VHK0"/>
<protein>
    <submittedName>
        <fullName evidence="3">LPXTG-site transpeptidase (Sortase) family protein</fullName>
        <ecNumber evidence="3">3.4.22.70</ecNumber>
    </submittedName>
</protein>
<dbReference type="InterPro" id="IPR005754">
    <property type="entry name" value="Sortase"/>
</dbReference>
<dbReference type="InterPro" id="IPR023365">
    <property type="entry name" value="Sortase_dom-sf"/>
</dbReference>
<name>A0A420VHK0_9BACI</name>
<dbReference type="NCBIfam" id="NF033746">
    <property type="entry name" value="class_D_sortase"/>
    <property type="match status" value="1"/>
</dbReference>
<proteinExistence type="predicted"/>
<evidence type="ECO:0000313" key="3">
    <source>
        <dbReference type="EMBL" id="RKO63075.1"/>
    </source>
</evidence>
<dbReference type="Pfam" id="PF04203">
    <property type="entry name" value="Sortase"/>
    <property type="match status" value="1"/>
</dbReference>
<dbReference type="GO" id="GO:0016787">
    <property type="term" value="F:hydrolase activity"/>
    <property type="evidence" value="ECO:0007669"/>
    <property type="project" value="UniProtKB-KW"/>
</dbReference>
<reference evidence="3 4" key="1">
    <citation type="submission" date="2013-12" db="EMBL/GenBank/DDBJ databases">
        <title>Genome and proteome characterization of Caldibacillus debilis GB1 derived from a cellulolytic aero-tolerant co-culture.</title>
        <authorList>
            <person name="Wushke S.T."/>
            <person name="Zhang X."/>
            <person name="Fristensky B."/>
            <person name="Wilkins J.A."/>
            <person name="Levin D.B."/>
            <person name="Sparling R."/>
        </authorList>
    </citation>
    <scope>NUCLEOTIDE SEQUENCE [LARGE SCALE GENOMIC DNA]</scope>
    <source>
        <strain evidence="3 4">GB1</strain>
    </source>
</reference>
<dbReference type="Gene3D" id="2.40.260.10">
    <property type="entry name" value="Sortase"/>
    <property type="match status" value="1"/>
</dbReference>
<dbReference type="InterPro" id="IPR053525">
    <property type="entry name" value="Sortase_D"/>
</dbReference>
<feature type="active site" description="Proton donor/acceptor" evidence="2">
    <location>
        <position position="125"/>
    </location>
</feature>
<sequence length="208" mass="23444">MIDLNKFLKIFAALLFLTGAALVGYSLFQIWDGKQKVEAKKEEAKELIDKKQITVNGKKVPAESIDVNKLAFNKGDTIGLLLVPKLNKELPIVEGTDEDDLERGVGHYEGTALPLQNDQIVLSGHRDTVFRQFDQLEIGDSFILELPYGSFEYQIYDTEIVDADDTSVIRSTAPEEILTVTTCYPFRYIGNAPERFIFYAKPVYKKNG</sequence>
<evidence type="ECO:0000313" key="4">
    <source>
        <dbReference type="Proteomes" id="UP000286235"/>
    </source>
</evidence>
<dbReference type="NCBIfam" id="TIGR01076">
    <property type="entry name" value="sortase_fam"/>
    <property type="match status" value="1"/>
</dbReference>
<organism evidence="3 4">
    <name type="scientific">Caldibacillus debilis GB1</name>
    <dbReference type="NCBI Taxonomy" id="1339248"/>
    <lineage>
        <taxon>Bacteria</taxon>
        <taxon>Bacillati</taxon>
        <taxon>Bacillota</taxon>
        <taxon>Bacilli</taxon>
        <taxon>Bacillales</taxon>
        <taxon>Bacillaceae</taxon>
        <taxon>Caldibacillus</taxon>
    </lineage>
</organism>
<keyword evidence="4" id="KW-1185">Reference proteome</keyword>
<dbReference type="CDD" id="cd05828">
    <property type="entry name" value="Sortase_D_1"/>
    <property type="match status" value="1"/>
</dbReference>
<comment type="caution">
    <text evidence="3">The sequence shown here is derived from an EMBL/GenBank/DDBJ whole genome shotgun (WGS) entry which is preliminary data.</text>
</comment>
<keyword evidence="1 3" id="KW-0378">Hydrolase</keyword>
<dbReference type="SUPFAM" id="SSF63817">
    <property type="entry name" value="Sortase"/>
    <property type="match status" value="1"/>
</dbReference>
<evidence type="ECO:0000256" key="1">
    <source>
        <dbReference type="ARBA" id="ARBA00022801"/>
    </source>
</evidence>
<gene>
    <name evidence="3" type="ORF">Cdeb_00164</name>
</gene>
<dbReference type="InterPro" id="IPR041999">
    <property type="entry name" value="Sortase_D_1"/>
</dbReference>
<feature type="active site" description="Acyl-thioester intermediate" evidence="2">
    <location>
        <position position="183"/>
    </location>
</feature>
<dbReference type="Proteomes" id="UP000286235">
    <property type="component" value="Unassembled WGS sequence"/>
</dbReference>
<dbReference type="EC" id="3.4.22.70" evidence="3"/>
<accession>A0A420VHK0</accession>
<dbReference type="EMBL" id="AZRV01000011">
    <property type="protein sequence ID" value="RKO63075.1"/>
    <property type="molecule type" value="Genomic_DNA"/>
</dbReference>
<evidence type="ECO:0000256" key="2">
    <source>
        <dbReference type="PIRSR" id="PIRSR605754-1"/>
    </source>
</evidence>